<keyword evidence="2" id="KW-1185">Reference proteome</keyword>
<evidence type="ECO:0000313" key="1">
    <source>
        <dbReference type="EMBL" id="PRP85641.1"/>
    </source>
</evidence>
<evidence type="ECO:0000313" key="2">
    <source>
        <dbReference type="Proteomes" id="UP000241769"/>
    </source>
</evidence>
<organism evidence="1 2">
    <name type="scientific">Planoprotostelium fungivorum</name>
    <dbReference type="NCBI Taxonomy" id="1890364"/>
    <lineage>
        <taxon>Eukaryota</taxon>
        <taxon>Amoebozoa</taxon>
        <taxon>Evosea</taxon>
        <taxon>Variosea</taxon>
        <taxon>Cavosteliida</taxon>
        <taxon>Cavosteliaceae</taxon>
        <taxon>Planoprotostelium</taxon>
    </lineage>
</organism>
<gene>
    <name evidence="1" type="ORF">PROFUN_06430</name>
</gene>
<dbReference type="Proteomes" id="UP000241769">
    <property type="component" value="Unassembled WGS sequence"/>
</dbReference>
<sequence>MCFLVAEISPSFLRVFQFVSDVKCWAQHLGCVAKHTSPEIIPYSGLRNSAHEKELNAGHINRAAMLRPPRGMVQVQGLLSHCWPTDDFGLCTEKCELNEDSENLKGLFERELTTYNNKKQCMKMNNEGYEEWLQELLETKRKSLACVINCVITAGQHHLVTIGHSITDHQWNTESAQTPTTTPCLMNTKACCLSRPKIGGAGVILPPRRGYCKPESVISSIKFPNVQKYIWVGGWETSCFKLKNNWKHFPKKTPTQISTFVNNVRQQLRSRDDLDNEDDDNYGTTLNYAHLGVKSDVPPPLTGLGFNNLDQAFLFQNEIDPHLTICRWSWHSILLCHPPLPHVQLSPRVSMEVCQLSGQLLLPATVIRNSDGTYIVILKPIDLTGNLAVYLCVTFAYNWSNGYVRQVSNMVDISIKHLEPFFLRWETTKHIGFPVELFGTVLSLPKKDGFYAFKVTPARNRGAFKIAVCPKPIRGVSWYTNLRCKNHTTYRYSTVNE</sequence>
<dbReference type="EMBL" id="MDYQ01000042">
    <property type="protein sequence ID" value="PRP85641.1"/>
    <property type="molecule type" value="Genomic_DNA"/>
</dbReference>
<reference evidence="1 2" key="1">
    <citation type="journal article" date="2018" name="Genome Biol. Evol.">
        <title>Multiple Roots of Fruiting Body Formation in Amoebozoa.</title>
        <authorList>
            <person name="Hillmann F."/>
            <person name="Forbes G."/>
            <person name="Novohradska S."/>
            <person name="Ferling I."/>
            <person name="Riege K."/>
            <person name="Groth M."/>
            <person name="Westermann M."/>
            <person name="Marz M."/>
            <person name="Spaller T."/>
            <person name="Winckler T."/>
            <person name="Schaap P."/>
            <person name="Glockner G."/>
        </authorList>
    </citation>
    <scope>NUCLEOTIDE SEQUENCE [LARGE SCALE GENOMIC DNA]</scope>
    <source>
        <strain evidence="1 2">Jena</strain>
    </source>
</reference>
<dbReference type="InParanoid" id="A0A2P6NNV1"/>
<protein>
    <submittedName>
        <fullName evidence="1">Uncharacterized protein</fullName>
    </submittedName>
</protein>
<proteinExistence type="predicted"/>
<name>A0A2P6NNV1_9EUKA</name>
<comment type="caution">
    <text evidence="1">The sequence shown here is derived from an EMBL/GenBank/DDBJ whole genome shotgun (WGS) entry which is preliminary data.</text>
</comment>
<dbReference type="AlphaFoldDB" id="A0A2P6NNV1"/>
<accession>A0A2P6NNV1</accession>